<reference evidence="1" key="2">
    <citation type="submission" date="2004-02" db="EMBL/GenBank/DDBJ databases">
        <authorList>
            <consortium name="Genoscope"/>
            <consortium name="Whitehead Institute Centre for Genome Research"/>
        </authorList>
    </citation>
    <scope>NUCLEOTIDE SEQUENCE</scope>
</reference>
<reference evidence="1" key="1">
    <citation type="journal article" date="2004" name="Nature">
        <title>Genome duplication in the teleost fish Tetraodon nigroviridis reveals the early vertebrate proto-karyotype.</title>
        <authorList>
            <person name="Jaillon O."/>
            <person name="Aury J.-M."/>
            <person name="Brunet F."/>
            <person name="Petit J.-L."/>
            <person name="Stange-Thomann N."/>
            <person name="Mauceli E."/>
            <person name="Bouneau L."/>
            <person name="Fischer C."/>
            <person name="Ozouf-Costaz C."/>
            <person name="Bernot A."/>
            <person name="Nicaud S."/>
            <person name="Jaffe D."/>
            <person name="Fisher S."/>
            <person name="Lutfalla G."/>
            <person name="Dossat C."/>
            <person name="Segurens B."/>
            <person name="Dasilva C."/>
            <person name="Salanoubat M."/>
            <person name="Levy M."/>
            <person name="Boudet N."/>
            <person name="Castellano S."/>
            <person name="Anthouard V."/>
            <person name="Jubin C."/>
            <person name="Castelli V."/>
            <person name="Katinka M."/>
            <person name="Vacherie B."/>
            <person name="Biemont C."/>
            <person name="Skalli Z."/>
            <person name="Cattolico L."/>
            <person name="Poulain J."/>
            <person name="De Berardinis V."/>
            <person name="Cruaud C."/>
            <person name="Duprat S."/>
            <person name="Brottier P."/>
            <person name="Coutanceau J.-P."/>
            <person name="Gouzy J."/>
            <person name="Parra G."/>
            <person name="Lardier G."/>
            <person name="Chapple C."/>
            <person name="McKernan K.J."/>
            <person name="McEwan P."/>
            <person name="Bosak S."/>
            <person name="Kellis M."/>
            <person name="Volff J.-N."/>
            <person name="Guigo R."/>
            <person name="Zody M.C."/>
            <person name="Mesirov J."/>
            <person name="Lindblad-Toh K."/>
            <person name="Birren B."/>
            <person name="Nusbaum C."/>
            <person name="Kahn D."/>
            <person name="Robinson-Rechavi M."/>
            <person name="Laudet V."/>
            <person name="Schachter V."/>
            <person name="Quetier F."/>
            <person name="Saurin W."/>
            <person name="Scarpelli C."/>
            <person name="Wincker P."/>
            <person name="Lander E.S."/>
            <person name="Weissenbach J."/>
            <person name="Roest Crollius H."/>
        </authorList>
    </citation>
    <scope>NUCLEOTIDE SEQUENCE [LARGE SCALE GENOMIC DNA]</scope>
</reference>
<accession>Q4SHR2</accession>
<dbReference type="AlphaFoldDB" id="Q4SHR2"/>
<sequence length="128" mass="14114">MEMQFRLKAAAPTSGFIIDAVWVPPHVERVGLAHGRRWGTGSLLHFDYFVVEDPDPLVGANDVVFQLLKQGAGVPGQVGQLSQGPGQNHVTDGTEILEKQTLIVGDLVSAKKLWLHNPFGEWHRARQK</sequence>
<dbReference type="EMBL" id="CAAE01014581">
    <property type="protein sequence ID" value="CAF99820.1"/>
    <property type="molecule type" value="Genomic_DNA"/>
</dbReference>
<evidence type="ECO:0000313" key="1">
    <source>
        <dbReference type="EMBL" id="CAF99820.1"/>
    </source>
</evidence>
<dbReference type="OrthoDB" id="10625101at2759"/>
<dbReference type="KEGG" id="tng:GSTEN00018039G001"/>
<gene>
    <name evidence="1" type="ORF">GSTENG00018039001</name>
</gene>
<proteinExistence type="predicted"/>
<comment type="caution">
    <text evidence="1">The sequence shown here is derived from an EMBL/GenBank/DDBJ whole genome shotgun (WGS) entry which is preliminary data.</text>
</comment>
<organism evidence="1">
    <name type="scientific">Tetraodon nigroviridis</name>
    <name type="common">Spotted green pufferfish</name>
    <name type="synonym">Chelonodon nigroviridis</name>
    <dbReference type="NCBI Taxonomy" id="99883"/>
    <lineage>
        <taxon>Eukaryota</taxon>
        <taxon>Metazoa</taxon>
        <taxon>Chordata</taxon>
        <taxon>Craniata</taxon>
        <taxon>Vertebrata</taxon>
        <taxon>Euteleostomi</taxon>
        <taxon>Actinopterygii</taxon>
        <taxon>Neopterygii</taxon>
        <taxon>Teleostei</taxon>
        <taxon>Neoteleostei</taxon>
        <taxon>Acanthomorphata</taxon>
        <taxon>Eupercaria</taxon>
        <taxon>Tetraodontiformes</taxon>
        <taxon>Tetradontoidea</taxon>
        <taxon>Tetraodontidae</taxon>
        <taxon>Tetraodon</taxon>
    </lineage>
</organism>
<name>Q4SHR2_TETNG</name>
<protein>
    <submittedName>
        <fullName evidence="1">(spotted green pufferfish) hypothetical protein</fullName>
    </submittedName>
</protein>